<gene>
    <name evidence="2" type="ORF">DT99_30830</name>
</gene>
<proteinExistence type="predicted"/>
<dbReference type="AlphaFoldDB" id="A0A071M4Q3"/>
<organism evidence="2">
    <name type="scientific">Burkholderia cenocepacia</name>
    <dbReference type="NCBI Taxonomy" id="95486"/>
    <lineage>
        <taxon>Bacteria</taxon>
        <taxon>Pseudomonadati</taxon>
        <taxon>Pseudomonadota</taxon>
        <taxon>Betaproteobacteria</taxon>
        <taxon>Burkholderiales</taxon>
        <taxon>Burkholderiaceae</taxon>
        <taxon>Burkholderia</taxon>
        <taxon>Burkholderia cepacia complex</taxon>
    </lineage>
</organism>
<dbReference type="InterPro" id="IPR014914">
    <property type="entry name" value="RES_dom"/>
</dbReference>
<accession>A0A071M4Q3</accession>
<evidence type="ECO:0000313" key="2">
    <source>
        <dbReference type="EMBL" id="KEA55763.1"/>
    </source>
</evidence>
<sequence length="159" mass="17506">MTTLWRISNYADLKGIGGLRAGGRWHFAGQPVVYLAEHPALALLETLVHFEIATVAQLPSGYQLLRIDVPDSVDVAEIAEGDAPDDWQTNVDWTRSAGTEWLHTQPSALLRVPSVVVPHAHNFLLNPLHPAASEIRIAEVMQSPYDTRILRLIQSKSGA</sequence>
<dbReference type="Pfam" id="PF08808">
    <property type="entry name" value="RES"/>
    <property type="match status" value="1"/>
</dbReference>
<protein>
    <recommendedName>
        <fullName evidence="1">RES domain-containing protein</fullName>
    </recommendedName>
</protein>
<evidence type="ECO:0000259" key="1">
    <source>
        <dbReference type="SMART" id="SM00953"/>
    </source>
</evidence>
<reference evidence="2" key="1">
    <citation type="submission" date="2014-04" db="EMBL/GenBank/DDBJ databases">
        <title>In planta biocontrol of soil-borne Fusarium wilt of banana through a plant endophytic bacterium, Burkholderia cenocepacia 869T2.</title>
        <authorList>
            <person name="Ho Y.-N."/>
            <person name="Chiang H.-M."/>
            <person name="Chao C.-P."/>
            <person name="Su C.-C."/>
            <person name="Hsu H.-F."/>
            <person name="Guo C.-T."/>
            <person name="Hsieh J.-L."/>
            <person name="Huang C.-C."/>
        </authorList>
    </citation>
    <scope>NUCLEOTIDE SEQUENCE [LARGE SCALE GENOMIC DNA]</scope>
    <source>
        <strain evidence="2">869T2</strain>
    </source>
</reference>
<name>A0A071M4Q3_9BURK</name>
<dbReference type="OrthoDB" id="9789501at2"/>
<comment type="caution">
    <text evidence="2">The sequence shown here is derived from an EMBL/GenBank/DDBJ whole genome shotgun (WGS) entry which is preliminary data.</text>
</comment>
<feature type="domain" description="RES" evidence="1">
    <location>
        <begin position="12"/>
        <end position="139"/>
    </location>
</feature>
<dbReference type="EMBL" id="JJOA01000037">
    <property type="protein sequence ID" value="KEA55763.1"/>
    <property type="molecule type" value="Genomic_DNA"/>
</dbReference>
<dbReference type="SMART" id="SM00953">
    <property type="entry name" value="RES"/>
    <property type="match status" value="1"/>
</dbReference>